<reference evidence="3" key="1">
    <citation type="journal article" date="2019" name="Int. J. Syst. Evol. Microbiol.">
        <title>The Global Catalogue of Microorganisms (GCM) 10K type strain sequencing project: providing services to taxonomists for standard genome sequencing and annotation.</title>
        <authorList>
            <consortium name="The Broad Institute Genomics Platform"/>
            <consortium name="The Broad Institute Genome Sequencing Center for Infectious Disease"/>
            <person name="Wu L."/>
            <person name="Ma J."/>
        </authorList>
    </citation>
    <scope>NUCLEOTIDE SEQUENCE [LARGE SCALE GENOMIC DNA]</scope>
    <source>
        <strain evidence="3">JCM 16082</strain>
    </source>
</reference>
<dbReference type="Pfam" id="PF03992">
    <property type="entry name" value="ABM"/>
    <property type="match status" value="1"/>
</dbReference>
<protein>
    <recommendedName>
        <fullName evidence="1">ABM domain-containing protein</fullName>
    </recommendedName>
</protein>
<dbReference type="Gene3D" id="3.30.70.100">
    <property type="match status" value="1"/>
</dbReference>
<dbReference type="PROSITE" id="PS51725">
    <property type="entry name" value="ABM"/>
    <property type="match status" value="1"/>
</dbReference>
<evidence type="ECO:0000313" key="2">
    <source>
        <dbReference type="EMBL" id="GAA0871779.1"/>
    </source>
</evidence>
<accession>A0ABN1MG51</accession>
<dbReference type="InterPro" id="IPR007138">
    <property type="entry name" value="ABM_dom"/>
</dbReference>
<dbReference type="InterPro" id="IPR011008">
    <property type="entry name" value="Dimeric_a/b-barrel"/>
</dbReference>
<gene>
    <name evidence="2" type="ORF">GCM10009117_09250</name>
</gene>
<dbReference type="EMBL" id="BAAAFG010000012">
    <property type="protein sequence ID" value="GAA0871779.1"/>
    <property type="molecule type" value="Genomic_DNA"/>
</dbReference>
<dbReference type="SUPFAM" id="SSF54909">
    <property type="entry name" value="Dimeric alpha+beta barrel"/>
    <property type="match status" value="1"/>
</dbReference>
<name>A0ABN1MG51_9FLAO</name>
<evidence type="ECO:0000313" key="3">
    <source>
        <dbReference type="Proteomes" id="UP001500507"/>
    </source>
</evidence>
<dbReference type="Proteomes" id="UP001500507">
    <property type="component" value="Unassembled WGS sequence"/>
</dbReference>
<evidence type="ECO:0000259" key="1">
    <source>
        <dbReference type="PROSITE" id="PS51725"/>
    </source>
</evidence>
<sequence length="151" mass="16536">MFQNKFYSLNLFIMKIKLLSLTLIATTLINAAGLMISSSPKATISTAGSHLTVVNVLSPKPEEQQKIVNLLQDGISTVISKQKGFISASIHKSMDSEHVVVYAQWKDQQALNNAVKLIEAGGAPSMLQVFSSANPDYHPYKVVSVNEFNKK</sequence>
<feature type="domain" description="ABM" evidence="1">
    <location>
        <begin position="51"/>
        <end position="146"/>
    </location>
</feature>
<keyword evidence="3" id="KW-1185">Reference proteome</keyword>
<organism evidence="2 3">
    <name type="scientific">Gangjinia marincola</name>
    <dbReference type="NCBI Taxonomy" id="578463"/>
    <lineage>
        <taxon>Bacteria</taxon>
        <taxon>Pseudomonadati</taxon>
        <taxon>Bacteroidota</taxon>
        <taxon>Flavobacteriia</taxon>
        <taxon>Flavobacteriales</taxon>
        <taxon>Flavobacteriaceae</taxon>
        <taxon>Gangjinia</taxon>
    </lineage>
</organism>
<comment type="caution">
    <text evidence="2">The sequence shown here is derived from an EMBL/GenBank/DDBJ whole genome shotgun (WGS) entry which is preliminary data.</text>
</comment>
<proteinExistence type="predicted"/>